<dbReference type="Pfam" id="PF01047">
    <property type="entry name" value="MarR"/>
    <property type="match status" value="1"/>
</dbReference>
<dbReference type="PROSITE" id="PS50995">
    <property type="entry name" value="HTH_MARR_2"/>
    <property type="match status" value="1"/>
</dbReference>
<dbReference type="GO" id="GO:0003677">
    <property type="term" value="F:DNA binding"/>
    <property type="evidence" value="ECO:0007669"/>
    <property type="project" value="UniProtKB-KW"/>
</dbReference>
<evidence type="ECO:0000313" key="5">
    <source>
        <dbReference type="EMBL" id="MBD2860044.1"/>
    </source>
</evidence>
<evidence type="ECO:0000313" key="6">
    <source>
        <dbReference type="Proteomes" id="UP000610558"/>
    </source>
</evidence>
<proteinExistence type="predicted"/>
<evidence type="ECO:0000256" key="2">
    <source>
        <dbReference type="ARBA" id="ARBA00023125"/>
    </source>
</evidence>
<keyword evidence="3" id="KW-0804">Transcription</keyword>
<name>A0A927GY35_9GAMM</name>
<keyword evidence="1" id="KW-0805">Transcription regulation</keyword>
<evidence type="ECO:0000259" key="4">
    <source>
        <dbReference type="PROSITE" id="PS50995"/>
    </source>
</evidence>
<reference evidence="5" key="1">
    <citation type="submission" date="2020-09" db="EMBL/GenBank/DDBJ databases">
        <authorList>
            <person name="Yoon J.-W."/>
        </authorList>
    </citation>
    <scope>NUCLEOTIDE SEQUENCE</scope>
    <source>
        <strain evidence="5">KMU-158</strain>
    </source>
</reference>
<dbReference type="InterPro" id="IPR000835">
    <property type="entry name" value="HTH_MarR-typ"/>
</dbReference>
<dbReference type="AlphaFoldDB" id="A0A927GY35"/>
<gene>
    <name evidence="5" type="ORF">IB286_13625</name>
</gene>
<dbReference type="PANTHER" id="PTHR42756:SF1">
    <property type="entry name" value="TRANSCRIPTIONAL REPRESSOR OF EMRAB OPERON"/>
    <property type="match status" value="1"/>
</dbReference>
<dbReference type="InterPro" id="IPR036388">
    <property type="entry name" value="WH-like_DNA-bd_sf"/>
</dbReference>
<accession>A0A927GY35</accession>
<dbReference type="EMBL" id="JACXLD010000010">
    <property type="protein sequence ID" value="MBD2860044.1"/>
    <property type="molecule type" value="Genomic_DNA"/>
</dbReference>
<sequence length="146" mass="16752">MASLPPKASLGYQVRIAHRAFDRLLAARLAPFGLKAGYWYYLRVLWLREGLTQKELGDAINVKENTTVAMILGMEKDGLLTRKRDEIDRRKMCVYLTPKGRDLEKKLMHIAPEINEAATKGISKRELEKCLMVLHHVSENLQTIDF</sequence>
<keyword evidence="2" id="KW-0238">DNA-binding</keyword>
<dbReference type="SMART" id="SM00347">
    <property type="entry name" value="HTH_MARR"/>
    <property type="match status" value="1"/>
</dbReference>
<evidence type="ECO:0000256" key="1">
    <source>
        <dbReference type="ARBA" id="ARBA00023015"/>
    </source>
</evidence>
<dbReference type="Proteomes" id="UP000610558">
    <property type="component" value="Unassembled WGS sequence"/>
</dbReference>
<feature type="domain" description="HTH marR-type" evidence="4">
    <location>
        <begin position="7"/>
        <end position="139"/>
    </location>
</feature>
<dbReference type="InterPro" id="IPR036390">
    <property type="entry name" value="WH_DNA-bd_sf"/>
</dbReference>
<evidence type="ECO:0000256" key="3">
    <source>
        <dbReference type="ARBA" id="ARBA00023163"/>
    </source>
</evidence>
<dbReference type="Gene3D" id="1.10.10.10">
    <property type="entry name" value="Winged helix-like DNA-binding domain superfamily/Winged helix DNA-binding domain"/>
    <property type="match status" value="1"/>
</dbReference>
<protein>
    <submittedName>
        <fullName evidence="5">MarR family transcriptional regulator</fullName>
    </submittedName>
</protein>
<dbReference type="GO" id="GO:0003700">
    <property type="term" value="F:DNA-binding transcription factor activity"/>
    <property type="evidence" value="ECO:0007669"/>
    <property type="project" value="InterPro"/>
</dbReference>
<dbReference type="SUPFAM" id="SSF46785">
    <property type="entry name" value="Winged helix' DNA-binding domain"/>
    <property type="match status" value="1"/>
</dbReference>
<dbReference type="PRINTS" id="PR00598">
    <property type="entry name" value="HTHMARR"/>
</dbReference>
<dbReference type="RefSeq" id="WP_008250891.1">
    <property type="nucleotide sequence ID" value="NZ_JACXLD010000010.1"/>
</dbReference>
<organism evidence="5 6">
    <name type="scientific">Spongiibacter pelagi</name>
    <dbReference type="NCBI Taxonomy" id="2760804"/>
    <lineage>
        <taxon>Bacteria</taxon>
        <taxon>Pseudomonadati</taxon>
        <taxon>Pseudomonadota</taxon>
        <taxon>Gammaproteobacteria</taxon>
        <taxon>Cellvibrionales</taxon>
        <taxon>Spongiibacteraceae</taxon>
        <taxon>Spongiibacter</taxon>
    </lineage>
</organism>
<comment type="caution">
    <text evidence="5">The sequence shown here is derived from an EMBL/GenBank/DDBJ whole genome shotgun (WGS) entry which is preliminary data.</text>
</comment>
<keyword evidence="6" id="KW-1185">Reference proteome</keyword>
<dbReference type="PANTHER" id="PTHR42756">
    <property type="entry name" value="TRANSCRIPTIONAL REGULATOR, MARR"/>
    <property type="match status" value="1"/>
</dbReference>